<evidence type="ECO:0000256" key="6">
    <source>
        <dbReference type="SAM" id="Phobius"/>
    </source>
</evidence>
<keyword evidence="2" id="KW-1003">Cell membrane</keyword>
<dbReference type="AlphaFoldDB" id="A0A368TUY1"/>
<comment type="subcellular location">
    <subcellularLocation>
        <location evidence="1">Cell membrane</location>
        <topology evidence="1">Multi-pass membrane protein</topology>
    </subcellularLocation>
</comment>
<dbReference type="EMBL" id="QPIJ01000046">
    <property type="protein sequence ID" value="RCV87852.1"/>
    <property type="molecule type" value="Genomic_DNA"/>
</dbReference>
<proteinExistence type="predicted"/>
<keyword evidence="5 6" id="KW-0472">Membrane</keyword>
<comment type="caution">
    <text evidence="7">The sequence shown here is derived from an EMBL/GenBank/DDBJ whole genome shotgun (WGS) entry which is preliminary data.</text>
</comment>
<dbReference type="OrthoDB" id="6370997at2"/>
<name>A0A368TUY1_9GAMM</name>
<keyword evidence="4 6" id="KW-1133">Transmembrane helix</keyword>
<keyword evidence="3 6" id="KW-0812">Transmembrane</keyword>
<dbReference type="GO" id="GO:0005886">
    <property type="term" value="C:plasma membrane"/>
    <property type="evidence" value="ECO:0007669"/>
    <property type="project" value="UniProtKB-SubCell"/>
</dbReference>
<evidence type="ECO:0000256" key="4">
    <source>
        <dbReference type="ARBA" id="ARBA00022989"/>
    </source>
</evidence>
<evidence type="ECO:0000256" key="1">
    <source>
        <dbReference type="ARBA" id="ARBA00004651"/>
    </source>
</evidence>
<accession>A0A368TUY1</accession>
<evidence type="ECO:0000313" key="8">
    <source>
        <dbReference type="Proteomes" id="UP000253204"/>
    </source>
</evidence>
<keyword evidence="8" id="KW-1185">Reference proteome</keyword>
<dbReference type="InterPro" id="IPR005538">
    <property type="entry name" value="LrgA/CidA"/>
</dbReference>
<dbReference type="Pfam" id="PF03788">
    <property type="entry name" value="LrgA"/>
    <property type="match status" value="1"/>
</dbReference>
<reference evidence="7 8" key="1">
    <citation type="submission" date="2018-07" db="EMBL/GenBank/DDBJ databases">
        <title>Halomonas rutogse sp. nov., isolated from Lake TangqianCo on Tibetan Plateau.</title>
        <authorList>
            <person name="Lu H."/>
            <person name="Xing P."/>
            <person name="Wu Q."/>
        </authorList>
    </citation>
    <scope>NUCLEOTIDE SEQUENCE [LARGE SCALE GENOMIC DNA]</scope>
    <source>
        <strain evidence="7 8">TQ8S</strain>
    </source>
</reference>
<dbReference type="RefSeq" id="WP_114487898.1">
    <property type="nucleotide sequence ID" value="NZ_CBCSHM010000045.1"/>
</dbReference>
<dbReference type="Proteomes" id="UP000253204">
    <property type="component" value="Unassembled WGS sequence"/>
</dbReference>
<feature type="transmembrane region" description="Helical" evidence="6">
    <location>
        <begin position="84"/>
        <end position="106"/>
    </location>
</feature>
<evidence type="ECO:0000256" key="3">
    <source>
        <dbReference type="ARBA" id="ARBA00022692"/>
    </source>
</evidence>
<dbReference type="PANTHER" id="PTHR33931:SF2">
    <property type="entry name" value="HOLIN-LIKE PROTEIN CIDA"/>
    <property type="match status" value="1"/>
</dbReference>
<dbReference type="PANTHER" id="PTHR33931">
    <property type="entry name" value="HOLIN-LIKE PROTEIN CIDA-RELATED"/>
    <property type="match status" value="1"/>
</dbReference>
<evidence type="ECO:0000256" key="2">
    <source>
        <dbReference type="ARBA" id="ARBA00022475"/>
    </source>
</evidence>
<feature type="transmembrane region" description="Helical" evidence="6">
    <location>
        <begin position="59"/>
        <end position="78"/>
    </location>
</feature>
<evidence type="ECO:0000256" key="5">
    <source>
        <dbReference type="ARBA" id="ARBA00023136"/>
    </source>
</evidence>
<evidence type="ECO:0000313" key="7">
    <source>
        <dbReference type="EMBL" id="RCV87852.1"/>
    </source>
</evidence>
<organism evidence="7 8">
    <name type="scientific">Vreelandella rituensis</name>
    <dbReference type="NCBI Taxonomy" id="2282306"/>
    <lineage>
        <taxon>Bacteria</taxon>
        <taxon>Pseudomonadati</taxon>
        <taxon>Pseudomonadota</taxon>
        <taxon>Gammaproteobacteria</taxon>
        <taxon>Oceanospirillales</taxon>
        <taxon>Halomonadaceae</taxon>
        <taxon>Vreelandella</taxon>
    </lineage>
</organism>
<sequence>MPAVGGFLWLVGFWLVGETVVTLTGLPVSAGVVGMLLLSATLMVRGGVPESLAAAAQPLIALLAMLIMPGVVGVFFILDEMAGYWTAILSALILGTLLSVATTLWLMQHLMQGYHAPD</sequence>
<feature type="transmembrane region" description="Helical" evidence="6">
    <location>
        <begin position="6"/>
        <end position="38"/>
    </location>
</feature>
<gene>
    <name evidence="7" type="ORF">DU506_16005</name>
</gene>
<protein>
    <submittedName>
        <fullName evidence="7">CidA/LrgA family protein</fullName>
    </submittedName>
</protein>